<name>A0A6J6JNE2_9ZZZZ</name>
<dbReference type="InterPro" id="IPR036390">
    <property type="entry name" value="WH_DNA-bd_sf"/>
</dbReference>
<dbReference type="AlphaFoldDB" id="A0A6J6JNE2"/>
<dbReference type="SUPFAM" id="SSF46785">
    <property type="entry name" value="Winged helix' DNA-binding domain"/>
    <property type="match status" value="1"/>
</dbReference>
<dbReference type="Gene3D" id="1.10.10.10">
    <property type="entry name" value="Winged helix-like DNA-binding domain superfamily/Winged helix DNA-binding domain"/>
    <property type="match status" value="1"/>
</dbReference>
<dbReference type="Pfam" id="PF13412">
    <property type="entry name" value="HTH_24"/>
    <property type="match status" value="1"/>
</dbReference>
<dbReference type="InterPro" id="IPR036388">
    <property type="entry name" value="WH-like_DNA-bd_sf"/>
</dbReference>
<gene>
    <name evidence="1" type="ORF">UFOPK2001_01030</name>
</gene>
<accession>A0A6J6JNE2</accession>
<sequence length="92" mass="10365">MNWTFLGNHGHVVVQLAKNPDVKLTDLAVLVGVTERHARAIVNELREAGYIEVQKIGRRNSYRVIETKALRHTAESDKTLGDLLSIFNVSNR</sequence>
<protein>
    <submittedName>
        <fullName evidence="1">Unannotated protein</fullName>
    </submittedName>
</protein>
<dbReference type="EMBL" id="CAEZVN010000127">
    <property type="protein sequence ID" value="CAB4638860.1"/>
    <property type="molecule type" value="Genomic_DNA"/>
</dbReference>
<reference evidence="1" key="1">
    <citation type="submission" date="2020-05" db="EMBL/GenBank/DDBJ databases">
        <authorList>
            <person name="Chiriac C."/>
            <person name="Salcher M."/>
            <person name="Ghai R."/>
            <person name="Kavagutti S V."/>
        </authorList>
    </citation>
    <scope>NUCLEOTIDE SEQUENCE</scope>
</reference>
<evidence type="ECO:0000313" key="1">
    <source>
        <dbReference type="EMBL" id="CAB4638860.1"/>
    </source>
</evidence>
<organism evidence="1">
    <name type="scientific">freshwater metagenome</name>
    <dbReference type="NCBI Taxonomy" id="449393"/>
    <lineage>
        <taxon>unclassified sequences</taxon>
        <taxon>metagenomes</taxon>
        <taxon>ecological metagenomes</taxon>
    </lineage>
</organism>
<proteinExistence type="predicted"/>